<dbReference type="Proteomes" id="UP000433104">
    <property type="component" value="Unassembled WGS sequence"/>
</dbReference>
<evidence type="ECO:0000313" key="2">
    <source>
        <dbReference type="Proteomes" id="UP000433104"/>
    </source>
</evidence>
<dbReference type="RefSeq" id="WP_160682270.1">
    <property type="nucleotide sequence ID" value="NZ_WTYW01000001.1"/>
</dbReference>
<name>A0A844ZJQ3_9SPHN</name>
<dbReference type="SUPFAM" id="SSF49777">
    <property type="entry name" value="PEBP-like"/>
    <property type="match status" value="1"/>
</dbReference>
<dbReference type="EMBL" id="WTYW01000001">
    <property type="protein sequence ID" value="MXO85929.1"/>
    <property type="molecule type" value="Genomic_DNA"/>
</dbReference>
<sequence length="187" mass="19565">MLEHVPEWLGRAMKNVRAGHEKLAVVKLGDAATIGAGGFRLSSPAFTDGGVLDPRFTADAQAPVSPPLAWTEPPAGTRSLVLLVEDPEVPSMEPFVHCLGMGMPAREGALAEGELPPVMGLNSYQKAEWLPPDPPTGHGSHDYVFQLYALDIASPFAADAGRSAALDAMDGHVVGTAILLGTYSRGG</sequence>
<dbReference type="OrthoDB" id="9797506at2"/>
<keyword evidence="2" id="KW-1185">Reference proteome</keyword>
<dbReference type="InterPro" id="IPR036610">
    <property type="entry name" value="PEBP-like_sf"/>
</dbReference>
<dbReference type="InterPro" id="IPR008914">
    <property type="entry name" value="PEBP"/>
</dbReference>
<reference evidence="1 2" key="1">
    <citation type="submission" date="2019-12" db="EMBL/GenBank/DDBJ databases">
        <title>Genomic-based taxomic classification of the family Erythrobacteraceae.</title>
        <authorList>
            <person name="Xu L."/>
        </authorList>
    </citation>
    <scope>NUCLEOTIDE SEQUENCE [LARGE SCALE GENOMIC DNA]</scope>
    <source>
        <strain evidence="1 2">MCCC 1A09962</strain>
    </source>
</reference>
<dbReference type="Pfam" id="PF01161">
    <property type="entry name" value="PBP"/>
    <property type="match status" value="1"/>
</dbReference>
<dbReference type="Gene3D" id="3.90.280.10">
    <property type="entry name" value="PEBP-like"/>
    <property type="match status" value="1"/>
</dbReference>
<dbReference type="AlphaFoldDB" id="A0A844ZJQ3"/>
<gene>
    <name evidence="1" type="ORF">GRI38_07770</name>
</gene>
<organism evidence="1 2">
    <name type="scientific">Parapontixanthobacter aurantiacus</name>
    <dbReference type="NCBI Taxonomy" id="1463599"/>
    <lineage>
        <taxon>Bacteria</taxon>
        <taxon>Pseudomonadati</taxon>
        <taxon>Pseudomonadota</taxon>
        <taxon>Alphaproteobacteria</taxon>
        <taxon>Sphingomonadales</taxon>
        <taxon>Erythrobacteraceae</taxon>
        <taxon>Parapontixanthobacter</taxon>
    </lineage>
</organism>
<dbReference type="CDD" id="cd00865">
    <property type="entry name" value="PEBP_bact_arch"/>
    <property type="match status" value="1"/>
</dbReference>
<evidence type="ECO:0000313" key="1">
    <source>
        <dbReference type="EMBL" id="MXO85929.1"/>
    </source>
</evidence>
<comment type="caution">
    <text evidence="1">The sequence shown here is derived from an EMBL/GenBank/DDBJ whole genome shotgun (WGS) entry which is preliminary data.</text>
</comment>
<dbReference type="PANTHER" id="PTHR30289:SF1">
    <property type="entry name" value="PEBP (PHOSPHATIDYLETHANOLAMINE-BINDING PROTEIN) FAMILY PROTEIN"/>
    <property type="match status" value="1"/>
</dbReference>
<dbReference type="PANTHER" id="PTHR30289">
    <property type="entry name" value="UNCHARACTERIZED PROTEIN YBCL-RELATED"/>
    <property type="match status" value="1"/>
</dbReference>
<proteinExistence type="predicted"/>
<dbReference type="InterPro" id="IPR005247">
    <property type="entry name" value="YbhB_YbcL/LppC-like"/>
</dbReference>
<protein>
    <submittedName>
        <fullName evidence="1">YbhB/YbcL family Raf kinase inhibitor-like protein</fullName>
    </submittedName>
</protein>
<accession>A0A844ZJQ3</accession>